<name>D6WHV6_TRICA</name>
<keyword evidence="2" id="KW-1185">Reference proteome</keyword>
<sequence length="129" mass="14647">MSQGNSLFRFAFRLSSDSCNIIEFGNVFGWTSRAPSPSLYYVGMVTSDAPRAFDTRGANPPLPPTLALDHHPTMQHHEVTLQCYFKSNKYLSVCIMTMTILRREWPQTRLNHPNLGCAALRKLQIFPTN</sequence>
<gene>
    <name evidence="1" type="primary">GLEAN_03581</name>
    <name evidence="1" type="ORF">TcasGA2_TC003581</name>
</gene>
<dbReference type="HOGENOM" id="CLU_1951542_0_0_1"/>
<dbReference type="Proteomes" id="UP000007266">
    <property type="component" value="Linkage group 3"/>
</dbReference>
<proteinExistence type="predicted"/>
<dbReference type="AlphaFoldDB" id="D6WHV6"/>
<reference evidence="1 2" key="2">
    <citation type="journal article" date="2010" name="Nucleic Acids Res.">
        <title>BeetleBase in 2010: revisions to provide comprehensive genomic information for Tribolium castaneum.</title>
        <authorList>
            <person name="Kim H.S."/>
            <person name="Murphy T."/>
            <person name="Xia J."/>
            <person name="Caragea D."/>
            <person name="Park Y."/>
            <person name="Beeman R.W."/>
            <person name="Lorenzen M.D."/>
            <person name="Butcher S."/>
            <person name="Manak J.R."/>
            <person name="Brown S.J."/>
        </authorList>
    </citation>
    <scope>GENOME REANNOTATION</scope>
    <source>
        <strain evidence="1 2">Georgia GA2</strain>
    </source>
</reference>
<accession>D6WHV6</accession>
<protein>
    <submittedName>
        <fullName evidence="1">Uncharacterized protein</fullName>
    </submittedName>
</protein>
<evidence type="ECO:0000313" key="1">
    <source>
        <dbReference type="EMBL" id="EFA00702.1"/>
    </source>
</evidence>
<reference evidence="1 2" key="1">
    <citation type="journal article" date="2008" name="Nature">
        <title>The genome of the model beetle and pest Tribolium castaneum.</title>
        <authorList>
            <consortium name="Tribolium Genome Sequencing Consortium"/>
            <person name="Richards S."/>
            <person name="Gibbs R.A."/>
            <person name="Weinstock G.M."/>
            <person name="Brown S.J."/>
            <person name="Denell R."/>
            <person name="Beeman R.W."/>
            <person name="Gibbs R."/>
            <person name="Beeman R.W."/>
            <person name="Brown S.J."/>
            <person name="Bucher G."/>
            <person name="Friedrich M."/>
            <person name="Grimmelikhuijzen C.J."/>
            <person name="Klingler M."/>
            <person name="Lorenzen M."/>
            <person name="Richards S."/>
            <person name="Roth S."/>
            <person name="Schroder R."/>
            <person name="Tautz D."/>
            <person name="Zdobnov E.M."/>
            <person name="Muzny D."/>
            <person name="Gibbs R.A."/>
            <person name="Weinstock G.M."/>
            <person name="Attaway T."/>
            <person name="Bell S."/>
            <person name="Buhay C.J."/>
            <person name="Chandrabose M.N."/>
            <person name="Chavez D."/>
            <person name="Clerk-Blankenburg K.P."/>
            <person name="Cree A."/>
            <person name="Dao M."/>
            <person name="Davis C."/>
            <person name="Chacko J."/>
            <person name="Dinh H."/>
            <person name="Dugan-Rocha S."/>
            <person name="Fowler G."/>
            <person name="Garner T.T."/>
            <person name="Garnes J."/>
            <person name="Gnirke A."/>
            <person name="Hawes A."/>
            <person name="Hernandez J."/>
            <person name="Hines S."/>
            <person name="Holder M."/>
            <person name="Hume J."/>
            <person name="Jhangiani S.N."/>
            <person name="Joshi V."/>
            <person name="Khan Z.M."/>
            <person name="Jackson L."/>
            <person name="Kovar C."/>
            <person name="Kowis A."/>
            <person name="Lee S."/>
            <person name="Lewis L.R."/>
            <person name="Margolis J."/>
            <person name="Morgan M."/>
            <person name="Nazareth L.V."/>
            <person name="Nguyen N."/>
            <person name="Okwuonu G."/>
            <person name="Parker D."/>
            <person name="Richards S."/>
            <person name="Ruiz S.J."/>
            <person name="Santibanez J."/>
            <person name="Savard J."/>
            <person name="Scherer S.E."/>
            <person name="Schneider B."/>
            <person name="Sodergren E."/>
            <person name="Tautz D."/>
            <person name="Vattahil S."/>
            <person name="Villasana D."/>
            <person name="White C.S."/>
            <person name="Wright R."/>
            <person name="Park Y."/>
            <person name="Beeman R.W."/>
            <person name="Lord J."/>
            <person name="Oppert B."/>
            <person name="Lorenzen M."/>
            <person name="Brown S."/>
            <person name="Wang L."/>
            <person name="Savard J."/>
            <person name="Tautz D."/>
            <person name="Richards S."/>
            <person name="Weinstock G."/>
            <person name="Gibbs R.A."/>
            <person name="Liu Y."/>
            <person name="Worley K."/>
            <person name="Weinstock G."/>
            <person name="Elsik C.G."/>
            <person name="Reese J.T."/>
            <person name="Elhaik E."/>
            <person name="Landan G."/>
            <person name="Graur D."/>
            <person name="Arensburger P."/>
            <person name="Atkinson P."/>
            <person name="Beeman R.W."/>
            <person name="Beidler J."/>
            <person name="Brown S.J."/>
            <person name="Demuth J.P."/>
            <person name="Drury D.W."/>
            <person name="Du Y.Z."/>
            <person name="Fujiwara H."/>
            <person name="Lorenzen M."/>
            <person name="Maselli V."/>
            <person name="Osanai M."/>
            <person name="Park Y."/>
            <person name="Robertson H.M."/>
            <person name="Tu Z."/>
            <person name="Wang J.J."/>
            <person name="Wang S."/>
            <person name="Richards S."/>
            <person name="Song H."/>
            <person name="Zhang L."/>
            <person name="Sodergren E."/>
            <person name="Werner D."/>
            <person name="Stanke M."/>
            <person name="Morgenstern B."/>
            <person name="Solovyev V."/>
            <person name="Kosarev P."/>
            <person name="Brown G."/>
            <person name="Chen H.C."/>
            <person name="Ermolaeva O."/>
            <person name="Hlavina W."/>
            <person name="Kapustin Y."/>
            <person name="Kiryutin B."/>
            <person name="Kitts P."/>
            <person name="Maglott D."/>
            <person name="Pruitt K."/>
            <person name="Sapojnikov V."/>
            <person name="Souvorov A."/>
            <person name="Mackey A.J."/>
            <person name="Waterhouse R.M."/>
            <person name="Wyder S."/>
            <person name="Zdobnov E.M."/>
            <person name="Zdobnov E.M."/>
            <person name="Wyder S."/>
            <person name="Kriventseva E.V."/>
            <person name="Kadowaki T."/>
            <person name="Bork P."/>
            <person name="Aranda M."/>
            <person name="Bao R."/>
            <person name="Beermann A."/>
            <person name="Berns N."/>
            <person name="Bolognesi R."/>
            <person name="Bonneton F."/>
            <person name="Bopp D."/>
            <person name="Brown S.J."/>
            <person name="Bucher G."/>
            <person name="Butts T."/>
            <person name="Chaumot A."/>
            <person name="Denell R.E."/>
            <person name="Ferrier D.E."/>
            <person name="Friedrich M."/>
            <person name="Gordon C.M."/>
            <person name="Jindra M."/>
            <person name="Klingler M."/>
            <person name="Lan Q."/>
            <person name="Lattorff H.M."/>
            <person name="Laudet V."/>
            <person name="von Levetsow C."/>
            <person name="Liu Z."/>
            <person name="Lutz R."/>
            <person name="Lynch J.A."/>
            <person name="da Fonseca R.N."/>
            <person name="Posnien N."/>
            <person name="Reuter R."/>
            <person name="Roth S."/>
            <person name="Savard J."/>
            <person name="Schinko J.B."/>
            <person name="Schmitt C."/>
            <person name="Schoppmeier M."/>
            <person name="Schroder R."/>
            <person name="Shippy T.D."/>
            <person name="Simonnet F."/>
            <person name="Marques-Souza H."/>
            <person name="Tautz D."/>
            <person name="Tomoyasu Y."/>
            <person name="Trauner J."/>
            <person name="Van der Zee M."/>
            <person name="Vervoort M."/>
            <person name="Wittkopp N."/>
            <person name="Wimmer E.A."/>
            <person name="Yang X."/>
            <person name="Jones A.K."/>
            <person name="Sattelle D.B."/>
            <person name="Ebert P.R."/>
            <person name="Nelson D."/>
            <person name="Scott J.G."/>
            <person name="Beeman R.W."/>
            <person name="Muthukrishnan S."/>
            <person name="Kramer K.J."/>
            <person name="Arakane Y."/>
            <person name="Beeman R.W."/>
            <person name="Zhu Q."/>
            <person name="Hogenkamp D."/>
            <person name="Dixit R."/>
            <person name="Oppert B."/>
            <person name="Jiang H."/>
            <person name="Zou Z."/>
            <person name="Marshall J."/>
            <person name="Elpidina E."/>
            <person name="Vinokurov K."/>
            <person name="Oppert C."/>
            <person name="Zou Z."/>
            <person name="Evans J."/>
            <person name="Lu Z."/>
            <person name="Zhao P."/>
            <person name="Sumathipala N."/>
            <person name="Altincicek B."/>
            <person name="Vilcinskas A."/>
            <person name="Williams M."/>
            <person name="Hultmark D."/>
            <person name="Hetru C."/>
            <person name="Jiang H."/>
            <person name="Grimmelikhuijzen C.J."/>
            <person name="Hauser F."/>
            <person name="Cazzamali G."/>
            <person name="Williamson M."/>
            <person name="Park Y."/>
            <person name="Li B."/>
            <person name="Tanaka Y."/>
            <person name="Predel R."/>
            <person name="Neupert S."/>
            <person name="Schachtner J."/>
            <person name="Verleyen P."/>
            <person name="Raible F."/>
            <person name="Bork P."/>
            <person name="Friedrich M."/>
            <person name="Walden K.K."/>
            <person name="Robertson H.M."/>
            <person name="Angeli S."/>
            <person name="Foret S."/>
            <person name="Bucher G."/>
            <person name="Schuetz S."/>
            <person name="Maleszka R."/>
            <person name="Wimmer E.A."/>
            <person name="Beeman R.W."/>
            <person name="Lorenzen M."/>
            <person name="Tomoyasu Y."/>
            <person name="Miller S.C."/>
            <person name="Grossmann D."/>
            <person name="Bucher G."/>
        </authorList>
    </citation>
    <scope>NUCLEOTIDE SEQUENCE [LARGE SCALE GENOMIC DNA]</scope>
    <source>
        <strain evidence="1 2">Georgia GA2</strain>
    </source>
</reference>
<organism evidence="1 2">
    <name type="scientific">Tribolium castaneum</name>
    <name type="common">Red flour beetle</name>
    <dbReference type="NCBI Taxonomy" id="7070"/>
    <lineage>
        <taxon>Eukaryota</taxon>
        <taxon>Metazoa</taxon>
        <taxon>Ecdysozoa</taxon>
        <taxon>Arthropoda</taxon>
        <taxon>Hexapoda</taxon>
        <taxon>Insecta</taxon>
        <taxon>Pterygota</taxon>
        <taxon>Neoptera</taxon>
        <taxon>Endopterygota</taxon>
        <taxon>Coleoptera</taxon>
        <taxon>Polyphaga</taxon>
        <taxon>Cucujiformia</taxon>
        <taxon>Tenebrionidae</taxon>
        <taxon>Tenebrionidae incertae sedis</taxon>
        <taxon>Tribolium</taxon>
    </lineage>
</organism>
<dbReference type="EMBL" id="KQ971321">
    <property type="protein sequence ID" value="EFA00702.1"/>
    <property type="molecule type" value="Genomic_DNA"/>
</dbReference>
<evidence type="ECO:0000313" key="2">
    <source>
        <dbReference type="Proteomes" id="UP000007266"/>
    </source>
</evidence>
<dbReference type="InParanoid" id="D6WHV6"/>